<dbReference type="AlphaFoldDB" id="A0A0D0CZ53"/>
<accession>A0A0D0CZ53</accession>
<proteinExistence type="predicted"/>
<gene>
    <name evidence="1" type="ORF">PAXRUDRAFT_15534</name>
</gene>
<dbReference type="EMBL" id="KN825906">
    <property type="protein sequence ID" value="KIK80908.1"/>
    <property type="molecule type" value="Genomic_DNA"/>
</dbReference>
<dbReference type="Proteomes" id="UP000054538">
    <property type="component" value="Unassembled WGS sequence"/>
</dbReference>
<sequence>MRGESTAAPPPDRHKYTGIKIVNPLSDSHCDGLSRPRPILGKENIDPNAMTRSTATYKEHNDDLSNFDNTNNITLNTRAVQASPMHTVTDNHSVNPHLQALIDSLYDPIERLAAVEWMPKACTTLPSTEKAKAKVLVDNGTLERRKSKLQNPNTSLHVTKSTTAWNLCAIAYKNENKGQTVTSGEYTAYWDGLTAVEKQKWFDQQELCSKAKGVASSRKGKGAGKKMAANDCDTNKACPSKVVDSIDGFD</sequence>
<evidence type="ECO:0000313" key="2">
    <source>
        <dbReference type="Proteomes" id="UP000054538"/>
    </source>
</evidence>
<keyword evidence="2" id="KW-1185">Reference proteome</keyword>
<evidence type="ECO:0000313" key="1">
    <source>
        <dbReference type="EMBL" id="KIK80908.1"/>
    </source>
</evidence>
<dbReference type="OrthoDB" id="2677480at2759"/>
<reference evidence="2" key="2">
    <citation type="submission" date="2015-01" db="EMBL/GenBank/DDBJ databases">
        <title>Evolutionary Origins and Diversification of the Mycorrhizal Mutualists.</title>
        <authorList>
            <consortium name="DOE Joint Genome Institute"/>
            <consortium name="Mycorrhizal Genomics Consortium"/>
            <person name="Kohler A."/>
            <person name="Kuo A."/>
            <person name="Nagy L.G."/>
            <person name="Floudas D."/>
            <person name="Copeland A."/>
            <person name="Barry K.W."/>
            <person name="Cichocki N."/>
            <person name="Veneault-Fourrey C."/>
            <person name="LaButti K."/>
            <person name="Lindquist E.A."/>
            <person name="Lipzen A."/>
            <person name="Lundell T."/>
            <person name="Morin E."/>
            <person name="Murat C."/>
            <person name="Riley R."/>
            <person name="Ohm R."/>
            <person name="Sun H."/>
            <person name="Tunlid A."/>
            <person name="Henrissat B."/>
            <person name="Grigoriev I.V."/>
            <person name="Hibbett D.S."/>
            <person name="Martin F."/>
        </authorList>
    </citation>
    <scope>NUCLEOTIDE SEQUENCE [LARGE SCALE GENOMIC DNA]</scope>
    <source>
        <strain evidence="2">Ve08.2h10</strain>
    </source>
</reference>
<dbReference type="HOGENOM" id="CLU_1360818_0_0_1"/>
<protein>
    <submittedName>
        <fullName evidence="1">Uncharacterized protein</fullName>
    </submittedName>
</protein>
<organism evidence="1 2">
    <name type="scientific">Paxillus rubicundulus Ve08.2h10</name>
    <dbReference type="NCBI Taxonomy" id="930991"/>
    <lineage>
        <taxon>Eukaryota</taxon>
        <taxon>Fungi</taxon>
        <taxon>Dikarya</taxon>
        <taxon>Basidiomycota</taxon>
        <taxon>Agaricomycotina</taxon>
        <taxon>Agaricomycetes</taxon>
        <taxon>Agaricomycetidae</taxon>
        <taxon>Boletales</taxon>
        <taxon>Paxilineae</taxon>
        <taxon>Paxillaceae</taxon>
        <taxon>Paxillus</taxon>
    </lineage>
</organism>
<dbReference type="InParanoid" id="A0A0D0CZ53"/>
<reference evidence="1 2" key="1">
    <citation type="submission" date="2014-04" db="EMBL/GenBank/DDBJ databases">
        <authorList>
            <consortium name="DOE Joint Genome Institute"/>
            <person name="Kuo A."/>
            <person name="Kohler A."/>
            <person name="Jargeat P."/>
            <person name="Nagy L.G."/>
            <person name="Floudas D."/>
            <person name="Copeland A."/>
            <person name="Barry K.W."/>
            <person name="Cichocki N."/>
            <person name="Veneault-Fourrey C."/>
            <person name="LaButti K."/>
            <person name="Lindquist E.A."/>
            <person name="Lipzen A."/>
            <person name="Lundell T."/>
            <person name="Morin E."/>
            <person name="Murat C."/>
            <person name="Sun H."/>
            <person name="Tunlid A."/>
            <person name="Henrissat B."/>
            <person name="Grigoriev I.V."/>
            <person name="Hibbett D.S."/>
            <person name="Martin F."/>
            <person name="Nordberg H.P."/>
            <person name="Cantor M.N."/>
            <person name="Hua S.X."/>
        </authorList>
    </citation>
    <scope>NUCLEOTIDE SEQUENCE [LARGE SCALE GENOMIC DNA]</scope>
    <source>
        <strain evidence="1 2">Ve08.2h10</strain>
    </source>
</reference>
<name>A0A0D0CZ53_9AGAM</name>